<gene>
    <name evidence="2" type="ORF">SCUCBS95973_001573</name>
</gene>
<keyword evidence="3" id="KW-1185">Reference proteome</keyword>
<dbReference type="Proteomes" id="UP001642405">
    <property type="component" value="Unassembled WGS sequence"/>
</dbReference>
<accession>A0ABP0AZX3</accession>
<evidence type="ECO:0008006" key="4">
    <source>
        <dbReference type="Google" id="ProtNLM"/>
    </source>
</evidence>
<dbReference type="EMBL" id="CAWUHB010000005">
    <property type="protein sequence ID" value="CAK7212762.1"/>
    <property type="molecule type" value="Genomic_DNA"/>
</dbReference>
<keyword evidence="1" id="KW-1133">Transmembrane helix</keyword>
<sequence length="511" mass="56551">MPIAVDMADLLAAGIANTQRTARQLLDKFSSPSFSYKPLADRNSQSTPDTLDPPLYVKPKWKQPAQWARWVCAATVVLLLLVWSVFFWHQSYAGPSVASLAEARRRLTKEQYIEAVLREPVEATTIILPRIGIRDENDLSNLGDQAHSTELSDIFDVDAFLVSWAAACPQVQVVQTPEEIPGLPDAKDAVRLEAWKMPGLEKIRNMVVDPANYRAAFDTWLVKSVPQSANMSSEQPLRVDAATALFQWHRGLQETDFARAFARLFVFNPTMRRLGASVLWHLEQRLGRPVVSDSLLFPSLVAPPASLAASPFSEPTRNTSLVTTLGHHRLVPDGFMGVHLRTASDAAKARWPGYESQAPAYINTTVEKNFSSIYIASGSPEHRARFVNDSAAHGVDVYWKEDLLAGTDDLEALTSLSWDQQAVVDLQVLLHAGFFIGMGRSSFTWSVAIRRSVIPESGAAFVDFGCFARATKDIPPEKGYVPDATSEIGLIDSLNVVLCDYLMRLAISVWQ</sequence>
<reference evidence="2 3" key="1">
    <citation type="submission" date="2024-01" db="EMBL/GenBank/DDBJ databases">
        <authorList>
            <person name="Allen C."/>
            <person name="Tagirdzhanova G."/>
        </authorList>
    </citation>
    <scope>NUCLEOTIDE SEQUENCE [LARGE SCALE GENOMIC DNA]</scope>
</reference>
<comment type="caution">
    <text evidence="2">The sequence shown here is derived from an EMBL/GenBank/DDBJ whole genome shotgun (WGS) entry which is preliminary data.</text>
</comment>
<name>A0ABP0AZX3_9PEZI</name>
<evidence type="ECO:0000313" key="3">
    <source>
        <dbReference type="Proteomes" id="UP001642405"/>
    </source>
</evidence>
<proteinExistence type="predicted"/>
<organism evidence="2 3">
    <name type="scientific">Sporothrix curviconia</name>
    <dbReference type="NCBI Taxonomy" id="1260050"/>
    <lineage>
        <taxon>Eukaryota</taxon>
        <taxon>Fungi</taxon>
        <taxon>Dikarya</taxon>
        <taxon>Ascomycota</taxon>
        <taxon>Pezizomycotina</taxon>
        <taxon>Sordariomycetes</taxon>
        <taxon>Sordariomycetidae</taxon>
        <taxon>Ophiostomatales</taxon>
        <taxon>Ophiostomataceae</taxon>
        <taxon>Sporothrix</taxon>
    </lineage>
</organism>
<dbReference type="Gene3D" id="3.40.50.11350">
    <property type="match status" value="1"/>
</dbReference>
<evidence type="ECO:0000256" key="1">
    <source>
        <dbReference type="SAM" id="Phobius"/>
    </source>
</evidence>
<keyword evidence="1" id="KW-0812">Transmembrane</keyword>
<dbReference type="CDD" id="cd11296">
    <property type="entry name" value="O-FucT_like"/>
    <property type="match status" value="1"/>
</dbReference>
<evidence type="ECO:0000313" key="2">
    <source>
        <dbReference type="EMBL" id="CAK7212762.1"/>
    </source>
</evidence>
<keyword evidence="1" id="KW-0472">Membrane</keyword>
<protein>
    <recommendedName>
        <fullName evidence="4">Alternative oxidase</fullName>
    </recommendedName>
</protein>
<feature type="transmembrane region" description="Helical" evidence="1">
    <location>
        <begin position="67"/>
        <end position="88"/>
    </location>
</feature>